<evidence type="ECO:0000256" key="11">
    <source>
        <dbReference type="PIRSR" id="PIRSR000188-1"/>
    </source>
</evidence>
<dbReference type="GO" id="GO:0043837">
    <property type="term" value="F:valine dehydrogenase (NAD+) activity"/>
    <property type="evidence" value="ECO:0007669"/>
    <property type="project" value="UniProtKB-EC"/>
</dbReference>
<dbReference type="SUPFAM" id="SSF53223">
    <property type="entry name" value="Aminoacid dehydrogenase-like, N-terminal domain"/>
    <property type="match status" value="1"/>
</dbReference>
<dbReference type="GO" id="GO:0006574">
    <property type="term" value="P:L-valine catabolic process"/>
    <property type="evidence" value="ECO:0007669"/>
    <property type="project" value="UniProtKB-UniPathway"/>
</dbReference>
<sequence>MSRAFAHEEVVVRRGRRSGLPLIVAVHSRALGPAAGGCRMRRYDTWQDGLTDALRLSEAMTYKSAVAGLDFGGGKSVIALDRDTDVTPELREAALEDLGELIASFDGSYRTGPDIGTGPEDMVVLRRFSPYAYCAPEEHGGTGDSGGPTATGVLAALRAGARHVFGDASCTGKVVVVSGFGSVGSRVAAGLAAEGAHVVVSDVDHSRKEAALASGYGWVEPGRALSAPADILVPAAVGGVFDAESVDRLTAPLVVGPANNQLADESIADTLAERGIVWVPDYVAGAGGVAYTLSRESEGYSHEAALERVEGIGDTVGHLLGLARTTGVTPLRAARQLADRRLTAAASPAEAVAEAAIRTETEARAAVGAEAATARPLSRS</sequence>
<dbReference type="InterPro" id="IPR016211">
    <property type="entry name" value="Glu/Phe/Leu/Val/Trp_DH_bac/arc"/>
</dbReference>
<dbReference type="InterPro" id="IPR006096">
    <property type="entry name" value="Glu/Leu/Phe/Val/Trp_DH_C"/>
</dbReference>
<dbReference type="SUPFAM" id="SSF51735">
    <property type="entry name" value="NAD(P)-binding Rossmann-fold domains"/>
    <property type="match status" value="1"/>
</dbReference>
<feature type="binding site" evidence="12">
    <location>
        <begin position="179"/>
        <end position="184"/>
    </location>
    <ligand>
        <name>NAD(+)</name>
        <dbReference type="ChEBI" id="CHEBI:57540"/>
    </ligand>
</feature>
<dbReference type="EC" id="1.4.1.23" evidence="5"/>
<comment type="caution">
    <text evidence="16">The sequence shown here is derived from an EMBL/GenBank/DDBJ whole genome shotgun (WGS) entry which is preliminary data.</text>
</comment>
<comment type="subcellular location">
    <subcellularLocation>
        <location evidence="1">Cytoplasm</location>
    </subcellularLocation>
</comment>
<dbReference type="Gene3D" id="3.40.50.720">
    <property type="entry name" value="NAD(P)-binding Rossmann-like Domain"/>
    <property type="match status" value="1"/>
</dbReference>
<dbReference type="PRINTS" id="PR00082">
    <property type="entry name" value="GLFDHDRGNASE"/>
</dbReference>
<dbReference type="Proteomes" id="UP000240429">
    <property type="component" value="Unassembled WGS sequence"/>
</dbReference>
<keyword evidence="8 13" id="KW-0560">Oxidoreductase</keyword>
<gene>
    <name evidence="16" type="ORF">C6Y14_38940</name>
</gene>
<reference evidence="16 17" key="1">
    <citation type="submission" date="2018-03" db="EMBL/GenBank/DDBJ databases">
        <title>Streptomyces dioscori sp. nov., a novel endophytic actinobacterium isolated from bulbil of Dioscorea bulbifera L.</title>
        <authorList>
            <person name="Zhikuan W."/>
        </authorList>
    </citation>
    <scope>NUCLEOTIDE SEQUENCE [LARGE SCALE GENOMIC DNA]</scope>
    <source>
        <strain evidence="16 17">A217</strain>
    </source>
</reference>
<evidence type="ECO:0000313" key="16">
    <source>
        <dbReference type="EMBL" id="PSM38063.1"/>
    </source>
</evidence>
<dbReference type="GO" id="GO:0005737">
    <property type="term" value="C:cytoplasm"/>
    <property type="evidence" value="ECO:0007669"/>
    <property type="project" value="UniProtKB-SubCell"/>
</dbReference>
<dbReference type="PANTHER" id="PTHR42722">
    <property type="entry name" value="LEUCINE DEHYDROGENASE"/>
    <property type="match status" value="1"/>
</dbReference>
<evidence type="ECO:0000256" key="7">
    <source>
        <dbReference type="ARBA" id="ARBA00022456"/>
    </source>
</evidence>
<dbReference type="AlphaFoldDB" id="A0A2P8PVM5"/>
<comment type="catalytic activity">
    <reaction evidence="10">
        <text>L-valine + NAD(+) + H2O = 3-methyl-2-oxobutanoate + NH4(+) + NADH + H(+)</text>
        <dbReference type="Rhea" id="RHEA:30763"/>
        <dbReference type="ChEBI" id="CHEBI:11851"/>
        <dbReference type="ChEBI" id="CHEBI:15377"/>
        <dbReference type="ChEBI" id="CHEBI:15378"/>
        <dbReference type="ChEBI" id="CHEBI:28938"/>
        <dbReference type="ChEBI" id="CHEBI:57540"/>
        <dbReference type="ChEBI" id="CHEBI:57762"/>
        <dbReference type="ChEBI" id="CHEBI:57945"/>
        <dbReference type="EC" id="1.4.1.23"/>
    </reaction>
</comment>
<evidence type="ECO:0000256" key="1">
    <source>
        <dbReference type="ARBA" id="ARBA00004496"/>
    </source>
</evidence>
<dbReference type="Gene3D" id="3.40.50.10860">
    <property type="entry name" value="Leucine Dehydrogenase, chain A, domain 1"/>
    <property type="match status" value="1"/>
</dbReference>
<dbReference type="InterPro" id="IPR006097">
    <property type="entry name" value="Glu/Leu/Phe/Val/Trp_DH_dimer"/>
</dbReference>
<keyword evidence="17" id="KW-1185">Reference proteome</keyword>
<evidence type="ECO:0000259" key="15">
    <source>
        <dbReference type="SMART" id="SM00997"/>
    </source>
</evidence>
<dbReference type="InterPro" id="IPR036291">
    <property type="entry name" value="NAD(P)-bd_dom_sf"/>
</dbReference>
<dbReference type="OrthoDB" id="9803297at2"/>
<evidence type="ECO:0000256" key="9">
    <source>
        <dbReference type="ARBA" id="ARBA00023027"/>
    </source>
</evidence>
<dbReference type="GO" id="GO:0000166">
    <property type="term" value="F:nucleotide binding"/>
    <property type="evidence" value="ECO:0007669"/>
    <property type="project" value="UniProtKB-KW"/>
</dbReference>
<dbReference type="Pfam" id="PF02812">
    <property type="entry name" value="ELFV_dehydrog_N"/>
    <property type="match status" value="1"/>
</dbReference>
<keyword evidence="12" id="KW-0547">Nucleotide-binding</keyword>
<dbReference type="EMBL" id="PYBJ01000032">
    <property type="protein sequence ID" value="PSM38063.1"/>
    <property type="molecule type" value="Genomic_DNA"/>
</dbReference>
<dbReference type="InterPro" id="IPR015878">
    <property type="entry name" value="Ado_hCys_hydrolase_NAD-bd"/>
</dbReference>
<evidence type="ECO:0000256" key="8">
    <source>
        <dbReference type="ARBA" id="ARBA00023002"/>
    </source>
</evidence>
<dbReference type="RefSeq" id="WP_107021644.1">
    <property type="nucleotide sequence ID" value="NZ_KZ679058.1"/>
</dbReference>
<organism evidence="16 17">
    <name type="scientific">Streptomyces dioscori</name>
    <dbReference type="NCBI Taxonomy" id="2109333"/>
    <lineage>
        <taxon>Bacteria</taxon>
        <taxon>Bacillati</taxon>
        <taxon>Actinomycetota</taxon>
        <taxon>Actinomycetes</taxon>
        <taxon>Kitasatosporales</taxon>
        <taxon>Streptomycetaceae</taxon>
        <taxon>Streptomyces</taxon>
        <taxon>Streptomyces aurantiacus group</taxon>
    </lineage>
</organism>
<evidence type="ECO:0000256" key="10">
    <source>
        <dbReference type="ARBA" id="ARBA00048547"/>
    </source>
</evidence>
<protein>
    <recommendedName>
        <fullName evidence="6">Valine dehydrogenase</fullName>
        <ecNumber evidence="5">1.4.1.23</ecNumber>
    </recommendedName>
</protein>
<evidence type="ECO:0000313" key="17">
    <source>
        <dbReference type="Proteomes" id="UP000240429"/>
    </source>
</evidence>
<evidence type="ECO:0000256" key="13">
    <source>
        <dbReference type="RuleBase" id="RU004417"/>
    </source>
</evidence>
<keyword evidence="7" id="KW-0101">Branched-chain amino acid catabolism</keyword>
<dbReference type="SMART" id="SM00997">
    <property type="entry name" value="AdoHcyase_NAD"/>
    <property type="match status" value="1"/>
</dbReference>
<feature type="domain" description="S-adenosyl-L-homocysteine hydrolase NAD binding" evidence="15">
    <location>
        <begin position="163"/>
        <end position="327"/>
    </location>
</feature>
<evidence type="ECO:0000256" key="3">
    <source>
        <dbReference type="ARBA" id="ARBA00006382"/>
    </source>
</evidence>
<evidence type="ECO:0000256" key="5">
    <source>
        <dbReference type="ARBA" id="ARBA00012136"/>
    </source>
</evidence>
<accession>A0A2P8PVM5</accession>
<comment type="pathway">
    <text evidence="2">Amino-acid degradation; L-valine degradation.</text>
</comment>
<name>A0A2P8PVM5_9ACTN</name>
<keyword evidence="9 12" id="KW-0520">NAD</keyword>
<comment type="similarity">
    <text evidence="3 13">Belongs to the Glu/Leu/Phe/Val dehydrogenases family.</text>
</comment>
<evidence type="ECO:0000256" key="2">
    <source>
        <dbReference type="ARBA" id="ARBA00005109"/>
    </source>
</evidence>
<feature type="domain" description="Glutamate/phenylalanine/leucine/valine/L-tryptophan dehydrogenase C-terminal" evidence="14">
    <location>
        <begin position="146"/>
        <end position="350"/>
    </location>
</feature>
<evidence type="ECO:0000256" key="6">
    <source>
        <dbReference type="ARBA" id="ARBA00017332"/>
    </source>
</evidence>
<evidence type="ECO:0000259" key="14">
    <source>
        <dbReference type="SMART" id="SM00839"/>
    </source>
</evidence>
<dbReference type="PANTHER" id="PTHR42722:SF1">
    <property type="entry name" value="VALINE DEHYDROGENASE"/>
    <property type="match status" value="1"/>
</dbReference>
<dbReference type="SMART" id="SM00839">
    <property type="entry name" value="ELFV_dehydrog"/>
    <property type="match status" value="1"/>
</dbReference>
<evidence type="ECO:0000256" key="4">
    <source>
        <dbReference type="ARBA" id="ARBA00011738"/>
    </source>
</evidence>
<evidence type="ECO:0000256" key="12">
    <source>
        <dbReference type="PIRSR" id="PIRSR000188-2"/>
    </source>
</evidence>
<dbReference type="Pfam" id="PF00208">
    <property type="entry name" value="ELFV_dehydrog"/>
    <property type="match status" value="1"/>
</dbReference>
<dbReference type="InterPro" id="IPR006095">
    <property type="entry name" value="Glu/Leu/Phe/Val/Trp_DH"/>
</dbReference>
<proteinExistence type="inferred from homology"/>
<dbReference type="UniPathway" id="UPA00362"/>
<dbReference type="PIRSF" id="PIRSF000188">
    <property type="entry name" value="Phe_leu_dh"/>
    <property type="match status" value="1"/>
</dbReference>
<feature type="active site" description="Proton donor/acceptor" evidence="11">
    <location>
        <position position="75"/>
    </location>
</feature>
<dbReference type="InterPro" id="IPR046346">
    <property type="entry name" value="Aminoacid_DH-like_N_sf"/>
</dbReference>
<comment type="subunit">
    <text evidence="4">Homodimer.</text>
</comment>